<protein>
    <recommendedName>
        <fullName evidence="4">CoxF protein</fullName>
    </recommendedName>
</protein>
<proteinExistence type="predicted"/>
<evidence type="ECO:0000313" key="3">
    <source>
        <dbReference type="Proteomes" id="UP000309061"/>
    </source>
</evidence>
<keyword evidence="1" id="KW-1133">Transmembrane helix</keyword>
<keyword evidence="1" id="KW-0812">Transmembrane</keyword>
<dbReference type="Proteomes" id="UP000309061">
    <property type="component" value="Chromosome"/>
</dbReference>
<dbReference type="KEGG" id="mhey:H2LOC_019650"/>
<name>A0A6B8KLH6_9HYPH</name>
<dbReference type="RefSeq" id="WP_136494364.1">
    <property type="nucleotide sequence ID" value="NZ_CP046052.1"/>
</dbReference>
<accession>A0A6B8KLH6</accession>
<sequence length="61" mass="6554">MSKQRPEGQNAEQEGVILTKEQKQSRRARNIAIGLGIAFLVLLFYVVTIVKLSGAVAPSAG</sequence>
<evidence type="ECO:0008006" key="4">
    <source>
        <dbReference type="Google" id="ProtNLM"/>
    </source>
</evidence>
<keyword evidence="3" id="KW-1185">Reference proteome</keyword>
<dbReference type="OrthoDB" id="8243434at2"/>
<dbReference type="EMBL" id="CP046052">
    <property type="protein sequence ID" value="QGM47710.1"/>
    <property type="molecule type" value="Genomic_DNA"/>
</dbReference>
<evidence type="ECO:0000256" key="1">
    <source>
        <dbReference type="SAM" id="Phobius"/>
    </source>
</evidence>
<evidence type="ECO:0000313" key="2">
    <source>
        <dbReference type="EMBL" id="QGM47710.1"/>
    </source>
</evidence>
<reference evidence="2 3" key="1">
    <citation type="submission" date="2019-11" db="EMBL/GenBank/DDBJ databases">
        <title>The genome sequence of Methylocystis heyeri.</title>
        <authorList>
            <person name="Oshkin I.Y."/>
            <person name="Miroshnikov K."/>
            <person name="Dedysh S.N."/>
        </authorList>
    </citation>
    <scope>NUCLEOTIDE SEQUENCE [LARGE SCALE GENOMIC DNA]</scope>
    <source>
        <strain evidence="2 3">H2</strain>
    </source>
</reference>
<feature type="transmembrane region" description="Helical" evidence="1">
    <location>
        <begin position="30"/>
        <end position="50"/>
    </location>
</feature>
<organism evidence="2 3">
    <name type="scientific">Methylocystis heyeri</name>
    <dbReference type="NCBI Taxonomy" id="391905"/>
    <lineage>
        <taxon>Bacteria</taxon>
        <taxon>Pseudomonadati</taxon>
        <taxon>Pseudomonadota</taxon>
        <taxon>Alphaproteobacteria</taxon>
        <taxon>Hyphomicrobiales</taxon>
        <taxon>Methylocystaceae</taxon>
        <taxon>Methylocystis</taxon>
    </lineage>
</organism>
<dbReference type="AlphaFoldDB" id="A0A6B8KLH6"/>
<keyword evidence="1" id="KW-0472">Membrane</keyword>
<gene>
    <name evidence="2" type="ORF">H2LOC_019650</name>
</gene>